<dbReference type="Proteomes" id="UP000661894">
    <property type="component" value="Unassembled WGS sequence"/>
</dbReference>
<dbReference type="RefSeq" id="WP_251838638.1">
    <property type="nucleotide sequence ID" value="NZ_JACSPO010000001.1"/>
</dbReference>
<accession>A0ABR8Z044</accession>
<dbReference type="InterPro" id="IPR029063">
    <property type="entry name" value="SAM-dependent_MTases_sf"/>
</dbReference>
<evidence type="ECO:0000313" key="4">
    <source>
        <dbReference type="Proteomes" id="UP000661894"/>
    </source>
</evidence>
<dbReference type="Gene3D" id="3.40.50.150">
    <property type="entry name" value="Vaccinia Virus protein VP39"/>
    <property type="match status" value="1"/>
</dbReference>
<organism evidence="3 4">
    <name type="scientific">Oceanitalea stevensii</name>
    <dbReference type="NCBI Taxonomy" id="2763072"/>
    <lineage>
        <taxon>Bacteria</taxon>
        <taxon>Bacillati</taxon>
        <taxon>Actinomycetota</taxon>
        <taxon>Actinomycetes</taxon>
        <taxon>Micrococcales</taxon>
        <taxon>Bogoriellaceae</taxon>
        <taxon>Georgenia</taxon>
    </lineage>
</organism>
<proteinExistence type="predicted"/>
<feature type="domain" description="Methyltransferase type 11" evidence="2">
    <location>
        <begin position="72"/>
        <end position="166"/>
    </location>
</feature>
<keyword evidence="4" id="KW-1185">Reference proteome</keyword>
<dbReference type="CDD" id="cd02440">
    <property type="entry name" value="AdoMet_MTases"/>
    <property type="match status" value="1"/>
</dbReference>
<evidence type="ECO:0000313" key="3">
    <source>
        <dbReference type="EMBL" id="MBD8061532.1"/>
    </source>
</evidence>
<name>A0ABR8Z044_9MICO</name>
<sequence length="262" mass="29173">MSMRQLGWRALYEVLGARVRRPEWAFMNYGYAPLDADEQPLALEPADEPDRMCIQLYDHVTRDVDLRGADVLEVGCGRGGGSSFLARYRAPRTTTGVDLSRAAVALCRRHRHAPGLTFVQGDALDLPFPDESFDVVVNVESSHCYPSVEAFLAEVHRVLRPGGSLLLADLRGRDDMVELLATLRHGPLEVVELHDITANVCAALELDDDRRRALLEAWIPRAVHRPFERFAAVKGSSTHARFRSGENRYTSARLVRGTTALA</sequence>
<dbReference type="Pfam" id="PF08241">
    <property type="entry name" value="Methyltransf_11"/>
    <property type="match status" value="1"/>
</dbReference>
<reference evidence="3 4" key="1">
    <citation type="submission" date="2020-08" db="EMBL/GenBank/DDBJ databases">
        <title>A Genomic Blueprint of the Chicken Gut Microbiome.</title>
        <authorList>
            <person name="Gilroy R."/>
            <person name="Ravi A."/>
            <person name="Getino M."/>
            <person name="Pursley I."/>
            <person name="Horton D.L."/>
            <person name="Alikhan N.-F."/>
            <person name="Baker D."/>
            <person name="Gharbi K."/>
            <person name="Hall N."/>
            <person name="Watson M."/>
            <person name="Adriaenssens E.M."/>
            <person name="Foster-Nyarko E."/>
            <person name="Jarju S."/>
            <person name="Secka A."/>
            <person name="Antonio M."/>
            <person name="Oren A."/>
            <person name="Chaudhuri R."/>
            <person name="La Ragione R.M."/>
            <person name="Hildebrand F."/>
            <person name="Pallen M.J."/>
        </authorList>
    </citation>
    <scope>NUCLEOTIDE SEQUENCE [LARGE SCALE GENOMIC DNA]</scope>
    <source>
        <strain evidence="3 4">Sa1BUA1</strain>
    </source>
</reference>
<keyword evidence="1" id="KW-0808">Transferase</keyword>
<evidence type="ECO:0000259" key="2">
    <source>
        <dbReference type="Pfam" id="PF08241"/>
    </source>
</evidence>
<dbReference type="InterPro" id="IPR050447">
    <property type="entry name" value="Erg6_SMT_methyltransf"/>
</dbReference>
<dbReference type="PANTHER" id="PTHR44068:SF1">
    <property type="entry name" value="HYPOTHETICAL LOC100005854"/>
    <property type="match status" value="1"/>
</dbReference>
<dbReference type="PANTHER" id="PTHR44068">
    <property type="entry name" value="ZGC:194242"/>
    <property type="match status" value="1"/>
</dbReference>
<dbReference type="SUPFAM" id="SSF53335">
    <property type="entry name" value="S-adenosyl-L-methionine-dependent methyltransferases"/>
    <property type="match status" value="1"/>
</dbReference>
<dbReference type="EMBL" id="JACSPO010000001">
    <property type="protein sequence ID" value="MBD8061532.1"/>
    <property type="molecule type" value="Genomic_DNA"/>
</dbReference>
<dbReference type="GO" id="GO:0032259">
    <property type="term" value="P:methylation"/>
    <property type="evidence" value="ECO:0007669"/>
    <property type="project" value="UniProtKB-KW"/>
</dbReference>
<dbReference type="InterPro" id="IPR013216">
    <property type="entry name" value="Methyltransf_11"/>
</dbReference>
<dbReference type="GO" id="GO:0008168">
    <property type="term" value="F:methyltransferase activity"/>
    <property type="evidence" value="ECO:0007669"/>
    <property type="project" value="UniProtKB-KW"/>
</dbReference>
<evidence type="ECO:0000256" key="1">
    <source>
        <dbReference type="ARBA" id="ARBA00022679"/>
    </source>
</evidence>
<keyword evidence="3" id="KW-0489">Methyltransferase</keyword>
<protein>
    <submittedName>
        <fullName evidence="3">Class I SAM-dependent methyltransferase</fullName>
    </submittedName>
</protein>
<gene>
    <name evidence="3" type="ORF">H9624_04240</name>
</gene>
<comment type="caution">
    <text evidence="3">The sequence shown here is derived from an EMBL/GenBank/DDBJ whole genome shotgun (WGS) entry which is preliminary data.</text>
</comment>